<dbReference type="PANTHER" id="PTHR48100:SF1">
    <property type="entry name" value="HISTIDINE PHOSPHATASE FAMILY PROTEIN-RELATED"/>
    <property type="match status" value="1"/>
</dbReference>
<evidence type="ECO:0000313" key="2">
    <source>
        <dbReference type="Proteomes" id="UP000269689"/>
    </source>
</evidence>
<dbReference type="GO" id="GO:0005737">
    <property type="term" value="C:cytoplasm"/>
    <property type="evidence" value="ECO:0007669"/>
    <property type="project" value="TreeGrafter"/>
</dbReference>
<dbReference type="InterPro" id="IPR050275">
    <property type="entry name" value="PGM_Phosphatase"/>
</dbReference>
<gene>
    <name evidence="1" type="ORF">EDD53_1671</name>
</gene>
<name>A0A3N4U953_9RHOB</name>
<comment type="caution">
    <text evidence="1">The sequence shown here is derived from an EMBL/GenBank/DDBJ whole genome shotgun (WGS) entry which is preliminary data.</text>
</comment>
<dbReference type="OrthoDB" id="8347407at2"/>
<dbReference type="RefSeq" id="WP_123792732.1">
    <property type="nucleotide sequence ID" value="NZ_RKQK01000002.1"/>
</dbReference>
<dbReference type="Pfam" id="PF00300">
    <property type="entry name" value="His_Phos_1"/>
    <property type="match status" value="1"/>
</dbReference>
<dbReference type="InterPro" id="IPR029033">
    <property type="entry name" value="His_PPase_superfam"/>
</dbReference>
<dbReference type="CDD" id="cd07067">
    <property type="entry name" value="HP_PGM_like"/>
    <property type="match status" value="1"/>
</dbReference>
<dbReference type="PANTHER" id="PTHR48100">
    <property type="entry name" value="BROAD-SPECIFICITY PHOSPHATASE YOR283W-RELATED"/>
    <property type="match status" value="1"/>
</dbReference>
<keyword evidence="2" id="KW-1185">Reference proteome</keyword>
<dbReference type="SUPFAM" id="SSF53254">
    <property type="entry name" value="Phosphoglycerate mutase-like"/>
    <property type="match status" value="1"/>
</dbReference>
<organism evidence="1 2">
    <name type="scientific">Pacificibacter maritimus</name>
    <dbReference type="NCBI Taxonomy" id="762213"/>
    <lineage>
        <taxon>Bacteria</taxon>
        <taxon>Pseudomonadati</taxon>
        <taxon>Pseudomonadota</taxon>
        <taxon>Alphaproteobacteria</taxon>
        <taxon>Rhodobacterales</taxon>
        <taxon>Roseobacteraceae</taxon>
        <taxon>Pacificibacter</taxon>
    </lineage>
</organism>
<dbReference type="SMART" id="SM00855">
    <property type="entry name" value="PGAM"/>
    <property type="match status" value="1"/>
</dbReference>
<dbReference type="AlphaFoldDB" id="A0A3N4U953"/>
<evidence type="ECO:0000313" key="1">
    <source>
        <dbReference type="EMBL" id="RPE67266.1"/>
    </source>
</evidence>
<sequence length="189" mass="21106">MSRLWLIRHGPTHAKGFVGWTDLPADLSDTARLARMDQYLPDVPVVSSTLQRAVKTADAIQGRRTRLPHDPDLRETHFGEWETLTWAEIETRDPHLTRRVFETPGDTAPPGGESWHQFSARVHSGIDAIEGDAIVVAHMGVILALLQRALGCSAYDAFSHKIDNLSITAITRDTVENPRWSVQSINQIL</sequence>
<dbReference type="Proteomes" id="UP000269689">
    <property type="component" value="Unassembled WGS sequence"/>
</dbReference>
<protein>
    <submittedName>
        <fullName evidence="1">Broad specificity phosphatase PhoE</fullName>
    </submittedName>
</protein>
<reference evidence="1 2" key="1">
    <citation type="submission" date="2018-11" db="EMBL/GenBank/DDBJ databases">
        <title>Genomic Encyclopedia of Type Strains, Phase IV (KMG-IV): sequencing the most valuable type-strain genomes for metagenomic binning, comparative biology and taxonomic classification.</title>
        <authorList>
            <person name="Goeker M."/>
        </authorList>
    </citation>
    <scope>NUCLEOTIDE SEQUENCE [LARGE SCALE GENOMIC DNA]</scope>
    <source>
        <strain evidence="1 2">DSM 104731</strain>
    </source>
</reference>
<accession>A0A3N4U953</accession>
<dbReference type="InterPro" id="IPR013078">
    <property type="entry name" value="His_Pase_superF_clade-1"/>
</dbReference>
<proteinExistence type="predicted"/>
<dbReference type="EMBL" id="RKQK01000002">
    <property type="protein sequence ID" value="RPE67266.1"/>
    <property type="molecule type" value="Genomic_DNA"/>
</dbReference>
<dbReference type="GO" id="GO:0016791">
    <property type="term" value="F:phosphatase activity"/>
    <property type="evidence" value="ECO:0007669"/>
    <property type="project" value="TreeGrafter"/>
</dbReference>
<dbReference type="Gene3D" id="3.40.50.1240">
    <property type="entry name" value="Phosphoglycerate mutase-like"/>
    <property type="match status" value="1"/>
</dbReference>